<accession>A0AAW9S1N4</accession>
<gene>
    <name evidence="3" type="ORF">AAG747_00255</name>
</gene>
<feature type="domain" description="Cytidyltransferase-like" evidence="1">
    <location>
        <begin position="8"/>
        <end position="139"/>
    </location>
</feature>
<dbReference type="NCBIfam" id="TIGR00125">
    <property type="entry name" value="cyt_tran_rel"/>
    <property type="match status" value="1"/>
</dbReference>
<protein>
    <submittedName>
        <fullName evidence="3">AAA family ATPase</fullName>
    </submittedName>
</protein>
<keyword evidence="4" id="KW-1185">Reference proteome</keyword>
<sequence length="328" mass="38464">MSLSTALVFGKFMPLHQGHIAMIDFAANHCERVIVLVCAQDFEPIPGPQRLQWVQQTFKNHPKVMVEYTEVQLPYSSESSRSISEIWSRYFTERYGNQITHVVTSEKYGDYVAEYMDIRHVLFDPQRRQQPVSATLIRQNPFTHWKYIAQAARPYFARKVCLYGPESVGKSTMTVQLAEHFQTCYAQEMGRILVQDSTDCSIEDIRKIPEAHAKEIQLQLLNANKVLFCDTDLHTTRVYARYMFGHTLDVKDWIEQVNQYDLYLFLDTDVPFVQDGTRLGAHCREELKRLFIKQLEAHEIPYHWIRGNWDQRFEQAVALVKEKILEVH</sequence>
<dbReference type="GO" id="GO:0003824">
    <property type="term" value="F:catalytic activity"/>
    <property type="evidence" value="ECO:0007669"/>
    <property type="project" value="InterPro"/>
</dbReference>
<evidence type="ECO:0000313" key="4">
    <source>
        <dbReference type="Proteomes" id="UP001403385"/>
    </source>
</evidence>
<dbReference type="InterPro" id="IPR052735">
    <property type="entry name" value="NAD_biosynth-regulator"/>
</dbReference>
<dbReference type="Proteomes" id="UP001403385">
    <property type="component" value="Unassembled WGS sequence"/>
</dbReference>
<dbReference type="PANTHER" id="PTHR37512">
    <property type="entry name" value="TRIFUNCTIONAL NAD BIOSYNTHESIS/REGULATOR PROTEIN NADR"/>
    <property type="match status" value="1"/>
</dbReference>
<comment type="caution">
    <text evidence="3">The sequence shown here is derived from an EMBL/GenBank/DDBJ whole genome shotgun (WGS) entry which is preliminary data.</text>
</comment>
<dbReference type="InterPro" id="IPR014729">
    <property type="entry name" value="Rossmann-like_a/b/a_fold"/>
</dbReference>
<name>A0AAW9S1N4_9BACT</name>
<dbReference type="PANTHER" id="PTHR37512:SF1">
    <property type="entry name" value="NADR_TTD14 AAA DOMAIN-CONTAINING PROTEIN"/>
    <property type="match status" value="1"/>
</dbReference>
<proteinExistence type="predicted"/>
<dbReference type="AlphaFoldDB" id="A0AAW9S1N4"/>
<evidence type="ECO:0000313" key="3">
    <source>
        <dbReference type="EMBL" id="MEN7546315.1"/>
    </source>
</evidence>
<dbReference type="SUPFAM" id="SSF52540">
    <property type="entry name" value="P-loop containing nucleoside triphosphate hydrolases"/>
    <property type="match status" value="1"/>
</dbReference>
<organism evidence="3 4">
    <name type="scientific">Rapidithrix thailandica</name>
    <dbReference type="NCBI Taxonomy" id="413964"/>
    <lineage>
        <taxon>Bacteria</taxon>
        <taxon>Pseudomonadati</taxon>
        <taxon>Bacteroidota</taxon>
        <taxon>Cytophagia</taxon>
        <taxon>Cytophagales</taxon>
        <taxon>Flammeovirgaceae</taxon>
        <taxon>Rapidithrix</taxon>
    </lineage>
</organism>
<feature type="domain" description="NadR/Ttd14 AAA" evidence="2">
    <location>
        <begin position="159"/>
        <end position="312"/>
    </location>
</feature>
<dbReference type="InterPro" id="IPR027417">
    <property type="entry name" value="P-loop_NTPase"/>
</dbReference>
<dbReference type="InterPro" id="IPR038727">
    <property type="entry name" value="NadR/Ttd14_AAA_dom"/>
</dbReference>
<dbReference type="RefSeq" id="WP_346819103.1">
    <property type="nucleotide sequence ID" value="NZ_JBDKWZ010000001.1"/>
</dbReference>
<reference evidence="3 4" key="1">
    <citation type="submission" date="2024-04" db="EMBL/GenBank/DDBJ databases">
        <title>Novel genus in family Flammeovirgaceae.</title>
        <authorList>
            <person name="Nguyen T.H."/>
            <person name="Vuong T.Q."/>
            <person name="Le H."/>
            <person name="Kim S.-G."/>
        </authorList>
    </citation>
    <scope>NUCLEOTIDE SEQUENCE [LARGE SCALE GENOMIC DNA]</scope>
    <source>
        <strain evidence="3 4">JCM 23209</strain>
    </source>
</reference>
<dbReference type="Gene3D" id="3.40.50.620">
    <property type="entry name" value="HUPs"/>
    <property type="match status" value="1"/>
</dbReference>
<evidence type="ECO:0000259" key="2">
    <source>
        <dbReference type="Pfam" id="PF13521"/>
    </source>
</evidence>
<evidence type="ECO:0000259" key="1">
    <source>
        <dbReference type="Pfam" id="PF01467"/>
    </source>
</evidence>
<dbReference type="Pfam" id="PF13521">
    <property type="entry name" value="AAA_28"/>
    <property type="match status" value="1"/>
</dbReference>
<dbReference type="InterPro" id="IPR004821">
    <property type="entry name" value="Cyt_trans-like"/>
</dbReference>
<dbReference type="Pfam" id="PF01467">
    <property type="entry name" value="CTP_transf_like"/>
    <property type="match status" value="1"/>
</dbReference>
<dbReference type="EMBL" id="JBDKWZ010000001">
    <property type="protein sequence ID" value="MEN7546315.1"/>
    <property type="molecule type" value="Genomic_DNA"/>
</dbReference>
<dbReference type="Gene3D" id="3.40.50.300">
    <property type="entry name" value="P-loop containing nucleotide triphosphate hydrolases"/>
    <property type="match status" value="1"/>
</dbReference>
<dbReference type="SUPFAM" id="SSF52374">
    <property type="entry name" value="Nucleotidylyl transferase"/>
    <property type="match status" value="1"/>
</dbReference>